<feature type="active site" evidence="5 6">
    <location>
        <position position="246"/>
    </location>
</feature>
<evidence type="ECO:0000256" key="4">
    <source>
        <dbReference type="ARBA" id="ARBA00048267"/>
    </source>
</evidence>
<dbReference type="Gene3D" id="3.40.50.180">
    <property type="entry name" value="Methylesterase CheB, C-terminal domain"/>
    <property type="match status" value="1"/>
</dbReference>
<evidence type="ECO:0000259" key="9">
    <source>
        <dbReference type="PROSITE" id="PS50122"/>
    </source>
</evidence>
<comment type="catalytic activity">
    <reaction evidence="5">
        <text>L-glutaminyl-[protein] + H2O = L-glutamyl-[protein] + NH4(+)</text>
        <dbReference type="Rhea" id="RHEA:16441"/>
        <dbReference type="Rhea" id="RHEA-COMP:10207"/>
        <dbReference type="Rhea" id="RHEA-COMP:10208"/>
        <dbReference type="ChEBI" id="CHEBI:15377"/>
        <dbReference type="ChEBI" id="CHEBI:28938"/>
        <dbReference type="ChEBI" id="CHEBI:29973"/>
        <dbReference type="ChEBI" id="CHEBI:30011"/>
        <dbReference type="EC" id="3.5.1.44"/>
    </reaction>
</comment>
<name>A0A3D9HVZ2_9PROT</name>
<organism evidence="10 11">
    <name type="scientific">Aestuariispira insulae</name>
    <dbReference type="NCBI Taxonomy" id="1461337"/>
    <lineage>
        <taxon>Bacteria</taxon>
        <taxon>Pseudomonadati</taxon>
        <taxon>Pseudomonadota</taxon>
        <taxon>Alphaproteobacteria</taxon>
        <taxon>Rhodospirillales</taxon>
        <taxon>Kiloniellaceae</taxon>
        <taxon>Aestuariispira</taxon>
    </lineage>
</organism>
<evidence type="ECO:0000256" key="1">
    <source>
        <dbReference type="ARBA" id="ARBA00022490"/>
    </source>
</evidence>
<reference evidence="10 11" key="1">
    <citation type="submission" date="2018-07" db="EMBL/GenBank/DDBJ databases">
        <title>Genomic Encyclopedia of Type Strains, Phase III (KMG-III): the genomes of soil and plant-associated and newly described type strains.</title>
        <authorList>
            <person name="Whitman W."/>
        </authorList>
    </citation>
    <scope>NUCLEOTIDE SEQUENCE [LARGE SCALE GENOMIC DNA]</scope>
    <source>
        <strain evidence="10 11">CECT 8488</strain>
    </source>
</reference>
<dbReference type="SUPFAM" id="SSF52738">
    <property type="entry name" value="Methylesterase CheB, C-terminal domain"/>
    <property type="match status" value="1"/>
</dbReference>
<evidence type="ECO:0000313" key="11">
    <source>
        <dbReference type="Proteomes" id="UP000256845"/>
    </source>
</evidence>
<evidence type="ECO:0000256" key="3">
    <source>
        <dbReference type="ARBA" id="ARBA00022801"/>
    </source>
</evidence>
<dbReference type="InterPro" id="IPR035909">
    <property type="entry name" value="CheB_C"/>
</dbReference>
<comment type="caution">
    <text evidence="10">The sequence shown here is derived from an EMBL/GenBank/DDBJ whole genome shotgun (WGS) entry which is preliminary data.</text>
</comment>
<dbReference type="InterPro" id="IPR001789">
    <property type="entry name" value="Sig_transdc_resp-reg_receiver"/>
</dbReference>
<feature type="domain" description="Response regulatory" evidence="8">
    <location>
        <begin position="21"/>
        <end position="139"/>
    </location>
</feature>
<dbReference type="Gene3D" id="3.40.50.2300">
    <property type="match status" value="1"/>
</dbReference>
<evidence type="ECO:0000256" key="5">
    <source>
        <dbReference type="HAMAP-Rule" id="MF_00099"/>
    </source>
</evidence>
<dbReference type="SUPFAM" id="SSF52172">
    <property type="entry name" value="CheY-like"/>
    <property type="match status" value="1"/>
</dbReference>
<dbReference type="GO" id="GO:0050568">
    <property type="term" value="F:protein-glutamine glutaminase activity"/>
    <property type="evidence" value="ECO:0007669"/>
    <property type="project" value="UniProtKB-UniRule"/>
</dbReference>
<dbReference type="PIRSF" id="PIRSF000876">
    <property type="entry name" value="RR_chemtxs_CheB"/>
    <property type="match status" value="1"/>
</dbReference>
<feature type="domain" description="CheB-type methylesterase" evidence="9">
    <location>
        <begin position="197"/>
        <end position="394"/>
    </location>
</feature>
<comment type="subcellular location">
    <subcellularLocation>
        <location evidence="5">Cytoplasm</location>
    </subcellularLocation>
</comment>
<keyword evidence="5 7" id="KW-0597">Phosphoprotein</keyword>
<dbReference type="GO" id="GO:0006935">
    <property type="term" value="P:chemotaxis"/>
    <property type="evidence" value="ECO:0007669"/>
    <property type="project" value="UniProtKB-UniRule"/>
</dbReference>
<feature type="active site" evidence="5 6">
    <location>
        <position position="343"/>
    </location>
</feature>
<comment type="domain">
    <text evidence="5">Contains a C-terminal catalytic domain, and an N-terminal region which modulates catalytic activity.</text>
</comment>
<dbReference type="EC" id="3.1.1.61" evidence="5"/>
<evidence type="ECO:0000256" key="7">
    <source>
        <dbReference type="PROSITE-ProRule" id="PRU00169"/>
    </source>
</evidence>
<comment type="catalytic activity">
    <reaction evidence="4 5">
        <text>[protein]-L-glutamate 5-O-methyl ester + H2O = L-glutamyl-[protein] + methanol + H(+)</text>
        <dbReference type="Rhea" id="RHEA:23236"/>
        <dbReference type="Rhea" id="RHEA-COMP:10208"/>
        <dbReference type="Rhea" id="RHEA-COMP:10311"/>
        <dbReference type="ChEBI" id="CHEBI:15377"/>
        <dbReference type="ChEBI" id="CHEBI:15378"/>
        <dbReference type="ChEBI" id="CHEBI:17790"/>
        <dbReference type="ChEBI" id="CHEBI:29973"/>
        <dbReference type="ChEBI" id="CHEBI:82795"/>
        <dbReference type="EC" id="3.1.1.61"/>
    </reaction>
</comment>
<keyword evidence="11" id="KW-1185">Reference proteome</keyword>
<dbReference type="EMBL" id="QRDW01000001">
    <property type="protein sequence ID" value="RED53589.1"/>
    <property type="molecule type" value="Genomic_DNA"/>
</dbReference>
<dbReference type="InterPro" id="IPR000673">
    <property type="entry name" value="Sig_transdc_resp-reg_Me-estase"/>
</dbReference>
<dbReference type="Pfam" id="PF00072">
    <property type="entry name" value="Response_reg"/>
    <property type="match status" value="1"/>
</dbReference>
<dbReference type="HAMAP" id="MF_00099">
    <property type="entry name" value="CheB_chemtxs"/>
    <property type="match status" value="1"/>
</dbReference>
<dbReference type="PANTHER" id="PTHR42872:SF3">
    <property type="entry name" value="PROTEIN-GLUTAMATE METHYLESTERASE_PROTEIN-GLUTAMINE GLUTAMINASE 1"/>
    <property type="match status" value="1"/>
</dbReference>
<dbReference type="CDD" id="cd16432">
    <property type="entry name" value="CheB_Rec"/>
    <property type="match status" value="1"/>
</dbReference>
<gene>
    <name evidence="5" type="primary">cheB</name>
    <name evidence="10" type="ORF">DFP90_101380</name>
</gene>
<proteinExistence type="inferred from homology"/>
<accession>A0A3D9HVZ2</accession>
<dbReference type="GO" id="GO:0000156">
    <property type="term" value="F:phosphorelay response regulator activity"/>
    <property type="evidence" value="ECO:0007669"/>
    <property type="project" value="InterPro"/>
</dbReference>
<evidence type="ECO:0000313" key="10">
    <source>
        <dbReference type="EMBL" id="RED53589.1"/>
    </source>
</evidence>
<dbReference type="CDD" id="cd17541">
    <property type="entry name" value="REC_CheB-like"/>
    <property type="match status" value="1"/>
</dbReference>
<dbReference type="InterPro" id="IPR008248">
    <property type="entry name" value="CheB-like"/>
</dbReference>
<sequence length="403" mass="42346">MQIASPVRMQETNMSNTDQINVMVVDDALVVRGMVTRFLEESDDLSVVVSVGDGERALAALERHDVDVIVLDIEMPRMDGLTALPQLLKKAPGIQIIMASTLTLHNAEISLKALSLGAADYVPKPTTSSEIGGREDFKRELTEKVRTLGRIGRRRRLRRQQMANGTAPAAGTSAAALAAKRSAGQSAGTAAFKAAKPAPQLRSMAAGKVQPDVIAIGSSTGGPQALFQVLKDLGTESQQPIFITQHMPPTFTTILAEHVTKASGRVAKEAVDGEVVQSGRVYIAPGDYHMLVKAEGGQKKIHLTQDPPENFCRPAVDPMLRSIVSAYGGNKVLTIILTGMGADGCAGAKVVVDAGGRVLAQDEETSVVWGMPGAVANAGLCSDILPINDIGSKIKSIALGGSA</sequence>
<protein>
    <recommendedName>
        <fullName evidence="5">Protein-glutamate methylesterase/protein-glutamine glutaminase</fullName>
        <ecNumber evidence="5">3.1.1.61</ecNumber>
        <ecNumber evidence="5">3.5.1.44</ecNumber>
    </recommendedName>
</protein>
<dbReference type="PANTHER" id="PTHR42872">
    <property type="entry name" value="PROTEIN-GLUTAMATE METHYLESTERASE/PROTEIN-GLUTAMINE GLUTAMINASE"/>
    <property type="match status" value="1"/>
</dbReference>
<dbReference type="EC" id="3.5.1.44" evidence="5"/>
<evidence type="ECO:0000256" key="6">
    <source>
        <dbReference type="PROSITE-ProRule" id="PRU00050"/>
    </source>
</evidence>
<dbReference type="NCBIfam" id="NF001965">
    <property type="entry name" value="PRK00742.1"/>
    <property type="match status" value="1"/>
</dbReference>
<dbReference type="Pfam" id="PF01339">
    <property type="entry name" value="CheB_methylest"/>
    <property type="match status" value="1"/>
</dbReference>
<dbReference type="PROSITE" id="PS50110">
    <property type="entry name" value="RESPONSE_REGULATORY"/>
    <property type="match status" value="1"/>
</dbReference>
<dbReference type="InterPro" id="IPR011006">
    <property type="entry name" value="CheY-like_superfamily"/>
</dbReference>
<comment type="function">
    <text evidence="5">Involved in chemotaxis. Part of a chemotaxis signal transduction system that modulates chemotaxis in response to various stimuli. Catalyzes the demethylation of specific methylglutamate residues introduced into the chemoreceptors (methyl-accepting chemotaxis proteins or MCP) by CheR. Also mediates the irreversible deamidation of specific glutamine residues to glutamic acid.</text>
</comment>
<feature type="modified residue" description="4-aspartylphosphate" evidence="5 7">
    <location>
        <position position="72"/>
    </location>
</feature>
<feature type="active site" evidence="5 6">
    <location>
        <position position="219"/>
    </location>
</feature>
<keyword evidence="2 5" id="KW-0145">Chemotaxis</keyword>
<keyword evidence="1 5" id="KW-0963">Cytoplasm</keyword>
<keyword evidence="3 5" id="KW-0378">Hydrolase</keyword>
<evidence type="ECO:0000256" key="2">
    <source>
        <dbReference type="ARBA" id="ARBA00022500"/>
    </source>
</evidence>
<dbReference type="AlphaFoldDB" id="A0A3D9HVZ2"/>
<evidence type="ECO:0000259" key="8">
    <source>
        <dbReference type="PROSITE" id="PS50110"/>
    </source>
</evidence>
<dbReference type="GO" id="GO:0008984">
    <property type="term" value="F:protein-glutamate methylesterase activity"/>
    <property type="evidence" value="ECO:0007669"/>
    <property type="project" value="UniProtKB-UniRule"/>
</dbReference>
<dbReference type="GO" id="GO:0005737">
    <property type="term" value="C:cytoplasm"/>
    <property type="evidence" value="ECO:0007669"/>
    <property type="project" value="UniProtKB-SubCell"/>
</dbReference>
<comment type="similarity">
    <text evidence="5">Belongs to the CheB family.</text>
</comment>
<dbReference type="Proteomes" id="UP000256845">
    <property type="component" value="Unassembled WGS sequence"/>
</dbReference>
<comment type="PTM">
    <text evidence="5">Phosphorylated by CheA. Phosphorylation of the N-terminal regulatory domain activates the methylesterase activity.</text>
</comment>
<dbReference type="SMART" id="SM00448">
    <property type="entry name" value="REC"/>
    <property type="match status" value="1"/>
</dbReference>
<dbReference type="PROSITE" id="PS50122">
    <property type="entry name" value="CHEB"/>
    <property type="match status" value="1"/>
</dbReference>